<dbReference type="AlphaFoldDB" id="A0A8T1W2L5"/>
<comment type="caution">
    <text evidence="1">The sequence shown here is derived from an EMBL/GenBank/DDBJ whole genome shotgun (WGS) entry which is preliminary data.</text>
</comment>
<dbReference type="EMBL" id="JAGDFL010000500">
    <property type="protein sequence ID" value="KAG7386798.1"/>
    <property type="molecule type" value="Genomic_DNA"/>
</dbReference>
<name>A0A8T1W2L5_9STRA</name>
<proteinExistence type="predicted"/>
<evidence type="ECO:0000313" key="2">
    <source>
        <dbReference type="Proteomes" id="UP000693981"/>
    </source>
</evidence>
<gene>
    <name evidence="1" type="ORF">PHYBOEH_008591</name>
</gene>
<organism evidence="1 2">
    <name type="scientific">Phytophthora boehmeriae</name>
    <dbReference type="NCBI Taxonomy" id="109152"/>
    <lineage>
        <taxon>Eukaryota</taxon>
        <taxon>Sar</taxon>
        <taxon>Stramenopiles</taxon>
        <taxon>Oomycota</taxon>
        <taxon>Peronosporomycetes</taxon>
        <taxon>Peronosporales</taxon>
        <taxon>Peronosporaceae</taxon>
        <taxon>Phytophthora</taxon>
    </lineage>
</organism>
<accession>A0A8T1W2L5</accession>
<keyword evidence="2" id="KW-1185">Reference proteome</keyword>
<evidence type="ECO:0000313" key="1">
    <source>
        <dbReference type="EMBL" id="KAG7386798.1"/>
    </source>
</evidence>
<sequence>MRQHLPGQDQLQRARLCLLHLLQLQETRLDLSVQHQLQGQLLRLPGRHQVQNQCFRHQSADLDSSALQFSVAPPRQDPHRKFLLVRGSERVLLAVWALASQLDVFPSVLAYAFLSVLVYVSRSERA</sequence>
<protein>
    <submittedName>
        <fullName evidence="1">Uncharacterized protein</fullName>
    </submittedName>
</protein>
<reference evidence="1" key="1">
    <citation type="submission" date="2021-02" db="EMBL/GenBank/DDBJ databases">
        <authorList>
            <person name="Palmer J.M."/>
        </authorList>
    </citation>
    <scope>NUCLEOTIDE SEQUENCE</scope>
    <source>
        <strain evidence="1">SCRP23</strain>
    </source>
</reference>
<dbReference type="Proteomes" id="UP000693981">
    <property type="component" value="Unassembled WGS sequence"/>
</dbReference>